<dbReference type="InterPro" id="IPR011050">
    <property type="entry name" value="Pectin_lyase_fold/virulence"/>
</dbReference>
<dbReference type="PANTHER" id="PTHR31321:SF137">
    <property type="entry name" value="PECTIN METHYL ESTERASE (EUROFUNG)"/>
    <property type="match status" value="1"/>
</dbReference>
<evidence type="ECO:0000259" key="7">
    <source>
        <dbReference type="Pfam" id="PF01095"/>
    </source>
</evidence>
<protein>
    <recommendedName>
        <fullName evidence="3">pectinesterase</fullName>
        <ecNumber evidence="3">3.1.1.11</ecNumber>
    </recommendedName>
</protein>
<evidence type="ECO:0000256" key="3">
    <source>
        <dbReference type="ARBA" id="ARBA00013229"/>
    </source>
</evidence>
<sequence length="391" mass="41633">MKSLLLPCWLLSATLFLVFAVLTSAVDRASCQKSSKEDPIKVCPPNTVIVGRTGKFQTIQSAVQSIPKDNTPYTILIQPGTYREQVNITRPGPLTLLGSTSNPNTHTSNTVTIIWKASEGSGGKGGDNAFTSTLTVAPNLDAALTGAGPTGHAVSKATPFGNTDFRAYNINFSNEGHSGPSLAVSISYANAGFYFCSTKSFQDTVYVGKIGSALFHGGEVAGETDFFYGFGTAWVQSAIVSLRGCGGGITAWKGTETTFPNKYGVYVHDSQVKKAGSVKSGGCALGRPWNALHRSIFAKTHLDDSIRTEGYIKWSGNDGHISGKTFMAEYANTGPGFNKAGRSKGPGKVLSDAEYEPYSTMEKVFQFMNGTYGNVRWIDRNPGGFVAGDTE</sequence>
<dbReference type="InterPro" id="IPR012334">
    <property type="entry name" value="Pectin_lyas_fold"/>
</dbReference>
<accession>A0A9P4NWC1</accession>
<feature type="chain" id="PRO_5040191257" description="pectinesterase" evidence="6">
    <location>
        <begin position="26"/>
        <end position="391"/>
    </location>
</feature>
<organism evidence="8 9">
    <name type="scientific">Tothia fuscella</name>
    <dbReference type="NCBI Taxonomy" id="1048955"/>
    <lineage>
        <taxon>Eukaryota</taxon>
        <taxon>Fungi</taxon>
        <taxon>Dikarya</taxon>
        <taxon>Ascomycota</taxon>
        <taxon>Pezizomycotina</taxon>
        <taxon>Dothideomycetes</taxon>
        <taxon>Pleosporomycetidae</taxon>
        <taxon>Venturiales</taxon>
        <taxon>Cylindrosympodiaceae</taxon>
        <taxon>Tothia</taxon>
    </lineage>
</organism>
<evidence type="ECO:0000256" key="6">
    <source>
        <dbReference type="SAM" id="SignalP"/>
    </source>
</evidence>
<dbReference type="Proteomes" id="UP000800235">
    <property type="component" value="Unassembled WGS sequence"/>
</dbReference>
<comment type="pathway">
    <text evidence="1">Glycan metabolism; pectin degradation; 2-dehydro-3-deoxy-D-gluconate from pectin: step 1/5.</text>
</comment>
<evidence type="ECO:0000256" key="5">
    <source>
        <dbReference type="ARBA" id="ARBA00023085"/>
    </source>
</evidence>
<feature type="domain" description="Pectinesterase catalytic" evidence="7">
    <location>
        <begin position="163"/>
        <end position="360"/>
    </location>
</feature>
<dbReference type="EC" id="3.1.1.11" evidence="3"/>
<reference evidence="8" key="1">
    <citation type="journal article" date="2020" name="Stud. Mycol.">
        <title>101 Dothideomycetes genomes: a test case for predicting lifestyles and emergence of pathogens.</title>
        <authorList>
            <person name="Haridas S."/>
            <person name="Albert R."/>
            <person name="Binder M."/>
            <person name="Bloem J."/>
            <person name="Labutti K."/>
            <person name="Salamov A."/>
            <person name="Andreopoulos B."/>
            <person name="Baker S."/>
            <person name="Barry K."/>
            <person name="Bills G."/>
            <person name="Bluhm B."/>
            <person name="Cannon C."/>
            <person name="Castanera R."/>
            <person name="Culley D."/>
            <person name="Daum C."/>
            <person name="Ezra D."/>
            <person name="Gonzalez J."/>
            <person name="Henrissat B."/>
            <person name="Kuo A."/>
            <person name="Liang C."/>
            <person name="Lipzen A."/>
            <person name="Lutzoni F."/>
            <person name="Magnuson J."/>
            <person name="Mondo S."/>
            <person name="Nolan M."/>
            <person name="Ohm R."/>
            <person name="Pangilinan J."/>
            <person name="Park H.-J."/>
            <person name="Ramirez L."/>
            <person name="Alfaro M."/>
            <person name="Sun H."/>
            <person name="Tritt A."/>
            <person name="Yoshinaga Y."/>
            <person name="Zwiers L.-H."/>
            <person name="Turgeon B."/>
            <person name="Goodwin S."/>
            <person name="Spatafora J."/>
            <person name="Crous P."/>
            <person name="Grigoriev I."/>
        </authorList>
    </citation>
    <scope>NUCLEOTIDE SEQUENCE</scope>
    <source>
        <strain evidence="8">CBS 130266</strain>
    </source>
</reference>
<evidence type="ECO:0000256" key="1">
    <source>
        <dbReference type="ARBA" id="ARBA00005184"/>
    </source>
</evidence>
<keyword evidence="6" id="KW-0732">Signal</keyword>
<dbReference type="SUPFAM" id="SSF51126">
    <property type="entry name" value="Pectin lyase-like"/>
    <property type="match status" value="1"/>
</dbReference>
<keyword evidence="4" id="KW-0378">Hydrolase</keyword>
<dbReference type="OrthoDB" id="2019149at2759"/>
<proteinExistence type="inferred from homology"/>
<dbReference type="GO" id="GO:0030599">
    <property type="term" value="F:pectinesterase activity"/>
    <property type="evidence" value="ECO:0007669"/>
    <property type="project" value="UniProtKB-EC"/>
</dbReference>
<feature type="signal peptide" evidence="6">
    <location>
        <begin position="1"/>
        <end position="25"/>
    </location>
</feature>
<dbReference type="GO" id="GO:0042545">
    <property type="term" value="P:cell wall modification"/>
    <property type="evidence" value="ECO:0007669"/>
    <property type="project" value="InterPro"/>
</dbReference>
<evidence type="ECO:0000256" key="2">
    <source>
        <dbReference type="ARBA" id="ARBA00008891"/>
    </source>
</evidence>
<evidence type="ECO:0000256" key="4">
    <source>
        <dbReference type="ARBA" id="ARBA00022801"/>
    </source>
</evidence>
<comment type="similarity">
    <text evidence="2">Belongs to the pectinesterase family.</text>
</comment>
<dbReference type="EMBL" id="MU007024">
    <property type="protein sequence ID" value="KAF2432827.1"/>
    <property type="molecule type" value="Genomic_DNA"/>
</dbReference>
<dbReference type="Gene3D" id="2.160.20.10">
    <property type="entry name" value="Single-stranded right-handed beta-helix, Pectin lyase-like"/>
    <property type="match status" value="1"/>
</dbReference>
<dbReference type="GO" id="GO:0045490">
    <property type="term" value="P:pectin catabolic process"/>
    <property type="evidence" value="ECO:0007669"/>
    <property type="project" value="TreeGrafter"/>
</dbReference>
<keyword evidence="5" id="KW-0063">Aspartyl esterase</keyword>
<dbReference type="AlphaFoldDB" id="A0A9P4NWC1"/>
<dbReference type="InterPro" id="IPR000070">
    <property type="entry name" value="Pectinesterase_cat"/>
</dbReference>
<gene>
    <name evidence="8" type="ORF">EJ08DRAFT_116681</name>
</gene>
<keyword evidence="9" id="KW-1185">Reference proteome</keyword>
<evidence type="ECO:0000313" key="9">
    <source>
        <dbReference type="Proteomes" id="UP000800235"/>
    </source>
</evidence>
<dbReference type="PANTHER" id="PTHR31321">
    <property type="entry name" value="ACYL-COA THIOESTER HYDROLASE YBHC-RELATED"/>
    <property type="match status" value="1"/>
</dbReference>
<name>A0A9P4NWC1_9PEZI</name>
<comment type="caution">
    <text evidence="8">The sequence shown here is derived from an EMBL/GenBank/DDBJ whole genome shotgun (WGS) entry which is preliminary data.</text>
</comment>
<dbReference type="Pfam" id="PF01095">
    <property type="entry name" value="Pectinesterase"/>
    <property type="match status" value="1"/>
</dbReference>
<evidence type="ECO:0000313" key="8">
    <source>
        <dbReference type="EMBL" id="KAF2432827.1"/>
    </source>
</evidence>